<dbReference type="EnsemblPlants" id="OMERI01G34010.1">
    <property type="protein sequence ID" value="OMERI01G34010.1"/>
    <property type="gene ID" value="OMERI01G34010"/>
</dbReference>
<feature type="region of interest" description="Disordered" evidence="1">
    <location>
        <begin position="212"/>
        <end position="253"/>
    </location>
</feature>
<name>A0A0E0CA64_9ORYZ</name>
<reference evidence="2" key="2">
    <citation type="submission" date="2018-05" db="EMBL/GenBank/DDBJ databases">
        <title>OmerRS3 (Oryza meridionalis Reference Sequence Version 3).</title>
        <authorList>
            <person name="Zhang J."/>
            <person name="Kudrna D."/>
            <person name="Lee S."/>
            <person name="Talag J."/>
            <person name="Welchert J."/>
            <person name="Wing R.A."/>
        </authorList>
    </citation>
    <scope>NUCLEOTIDE SEQUENCE [LARGE SCALE GENOMIC DNA]</scope>
    <source>
        <strain evidence="2">cv. OR44</strain>
    </source>
</reference>
<sequence length="253" mass="26666">MLLPSLFPSCHQSFRLPHPLPVLLLSTAPDDAAADAVLAHLADRGYGRDLRLVAELASSARTPQSPSSRPAPQPAAARSGSASSRPHPPATAPPLLPSREGTSYEQAASLAAAGAVGHGDVRGGERERHEEHDLHGDELALALQPQPGPVGRRAEHHGRLGGDVAHQVERWSWESVPSPSPPPFAAGLDPMFVTAYTVHPDGRGSDFLELMAAGKMEERQSDEHGLAPPSDDRSTTDSDDGSITDPVDMTTSP</sequence>
<organism evidence="2">
    <name type="scientific">Oryza meridionalis</name>
    <dbReference type="NCBI Taxonomy" id="40149"/>
    <lineage>
        <taxon>Eukaryota</taxon>
        <taxon>Viridiplantae</taxon>
        <taxon>Streptophyta</taxon>
        <taxon>Embryophyta</taxon>
        <taxon>Tracheophyta</taxon>
        <taxon>Spermatophyta</taxon>
        <taxon>Magnoliopsida</taxon>
        <taxon>Liliopsida</taxon>
        <taxon>Poales</taxon>
        <taxon>Poaceae</taxon>
        <taxon>BOP clade</taxon>
        <taxon>Oryzoideae</taxon>
        <taxon>Oryzeae</taxon>
        <taxon>Oryzinae</taxon>
        <taxon>Oryza</taxon>
    </lineage>
</organism>
<reference evidence="2" key="1">
    <citation type="submission" date="2015-04" db="UniProtKB">
        <authorList>
            <consortium name="EnsemblPlants"/>
        </authorList>
    </citation>
    <scope>IDENTIFICATION</scope>
</reference>
<evidence type="ECO:0000313" key="2">
    <source>
        <dbReference type="EnsemblPlants" id="OMERI01G34010.1"/>
    </source>
</evidence>
<accession>A0A0E0CA64</accession>
<evidence type="ECO:0000313" key="3">
    <source>
        <dbReference type="Proteomes" id="UP000008021"/>
    </source>
</evidence>
<dbReference type="HOGENOM" id="CLU_1099974_0_0_1"/>
<keyword evidence="3" id="KW-1185">Reference proteome</keyword>
<feature type="compositionally biased region" description="Basic and acidic residues" evidence="1">
    <location>
        <begin position="119"/>
        <end position="134"/>
    </location>
</feature>
<dbReference type="Gramene" id="OMERI01G34010.1">
    <property type="protein sequence ID" value="OMERI01G34010.1"/>
    <property type="gene ID" value="OMERI01G34010"/>
</dbReference>
<feature type="compositionally biased region" description="Low complexity" evidence="1">
    <location>
        <begin position="58"/>
        <end position="85"/>
    </location>
</feature>
<dbReference type="Proteomes" id="UP000008021">
    <property type="component" value="Chromosome 1"/>
</dbReference>
<evidence type="ECO:0000256" key="1">
    <source>
        <dbReference type="SAM" id="MobiDB-lite"/>
    </source>
</evidence>
<feature type="compositionally biased region" description="Pro residues" evidence="1">
    <location>
        <begin position="86"/>
        <end position="96"/>
    </location>
</feature>
<proteinExistence type="predicted"/>
<feature type="compositionally biased region" description="Basic and acidic residues" evidence="1">
    <location>
        <begin position="215"/>
        <end position="236"/>
    </location>
</feature>
<dbReference type="AlphaFoldDB" id="A0A0E0CA64"/>
<feature type="region of interest" description="Disordered" evidence="1">
    <location>
        <begin position="58"/>
        <end position="134"/>
    </location>
</feature>
<protein>
    <submittedName>
        <fullName evidence="2">Uncharacterized protein</fullName>
    </submittedName>
</protein>